<comment type="subcellular location">
    <subcellularLocation>
        <location evidence="1 7">Cell membrane</location>
        <topology evidence="1 7">Multi-pass membrane protein</topology>
    </subcellularLocation>
</comment>
<evidence type="ECO:0000313" key="11">
    <source>
        <dbReference type="Proteomes" id="UP001595937"/>
    </source>
</evidence>
<dbReference type="CDD" id="cd06261">
    <property type="entry name" value="TM_PBP2"/>
    <property type="match status" value="1"/>
</dbReference>
<gene>
    <name evidence="10" type="ORF">ACFPK8_13465</name>
</gene>
<evidence type="ECO:0000313" key="10">
    <source>
        <dbReference type="EMBL" id="MFC5298518.1"/>
    </source>
</evidence>
<keyword evidence="3" id="KW-1003">Cell membrane</keyword>
<comment type="similarity">
    <text evidence="7">Belongs to the binding-protein-dependent transport system permease family.</text>
</comment>
<keyword evidence="2 7" id="KW-0813">Transport</keyword>
<dbReference type="SUPFAM" id="SSF161098">
    <property type="entry name" value="MetI-like"/>
    <property type="match status" value="1"/>
</dbReference>
<keyword evidence="11" id="KW-1185">Reference proteome</keyword>
<feature type="transmembrane region" description="Helical" evidence="7">
    <location>
        <begin position="143"/>
        <end position="165"/>
    </location>
</feature>
<feature type="transmembrane region" description="Helical" evidence="7">
    <location>
        <begin position="112"/>
        <end position="136"/>
    </location>
</feature>
<evidence type="ECO:0000256" key="8">
    <source>
        <dbReference type="SAM" id="MobiDB-lite"/>
    </source>
</evidence>
<evidence type="ECO:0000256" key="5">
    <source>
        <dbReference type="ARBA" id="ARBA00022989"/>
    </source>
</evidence>
<dbReference type="GeneID" id="303299230"/>
<dbReference type="PANTHER" id="PTHR43744">
    <property type="entry name" value="ABC TRANSPORTER PERMEASE PROTEIN MG189-RELATED-RELATED"/>
    <property type="match status" value="1"/>
</dbReference>
<feature type="domain" description="ABC transmembrane type-1" evidence="9">
    <location>
        <begin position="108"/>
        <end position="298"/>
    </location>
</feature>
<keyword evidence="5 7" id="KW-1133">Transmembrane helix</keyword>
<keyword evidence="4 7" id="KW-0812">Transmembrane</keyword>
<name>A0ABW0FI82_9MICO</name>
<evidence type="ECO:0000259" key="9">
    <source>
        <dbReference type="PROSITE" id="PS50928"/>
    </source>
</evidence>
<evidence type="ECO:0000256" key="3">
    <source>
        <dbReference type="ARBA" id="ARBA00022475"/>
    </source>
</evidence>
<dbReference type="Gene3D" id="1.10.3720.10">
    <property type="entry name" value="MetI-like"/>
    <property type="match status" value="1"/>
</dbReference>
<evidence type="ECO:0000256" key="7">
    <source>
        <dbReference type="RuleBase" id="RU363032"/>
    </source>
</evidence>
<protein>
    <submittedName>
        <fullName evidence="10">Carbohydrate ABC transporter permease</fullName>
    </submittedName>
</protein>
<feature type="transmembrane region" description="Helical" evidence="7">
    <location>
        <begin position="171"/>
        <end position="193"/>
    </location>
</feature>
<keyword evidence="6 7" id="KW-0472">Membrane</keyword>
<reference evidence="11" key="1">
    <citation type="journal article" date="2019" name="Int. J. Syst. Evol. Microbiol.">
        <title>The Global Catalogue of Microorganisms (GCM) 10K type strain sequencing project: providing services to taxonomists for standard genome sequencing and annotation.</title>
        <authorList>
            <consortium name="The Broad Institute Genomics Platform"/>
            <consortium name="The Broad Institute Genome Sequencing Center for Infectious Disease"/>
            <person name="Wu L."/>
            <person name="Ma J."/>
        </authorList>
    </citation>
    <scope>NUCLEOTIDE SEQUENCE [LARGE SCALE GENOMIC DNA]</scope>
    <source>
        <strain evidence="11">CGMCC 1.16455</strain>
    </source>
</reference>
<organism evidence="10 11">
    <name type="scientific">Brachybacterium tyrofermentans</name>
    <dbReference type="NCBI Taxonomy" id="47848"/>
    <lineage>
        <taxon>Bacteria</taxon>
        <taxon>Bacillati</taxon>
        <taxon>Actinomycetota</taxon>
        <taxon>Actinomycetes</taxon>
        <taxon>Micrococcales</taxon>
        <taxon>Dermabacteraceae</taxon>
        <taxon>Brachybacterium</taxon>
    </lineage>
</organism>
<comment type="caution">
    <text evidence="10">The sequence shown here is derived from an EMBL/GenBank/DDBJ whole genome shotgun (WGS) entry which is preliminary data.</text>
</comment>
<feature type="compositionally biased region" description="Low complexity" evidence="8">
    <location>
        <begin position="22"/>
        <end position="34"/>
    </location>
</feature>
<dbReference type="InterPro" id="IPR035906">
    <property type="entry name" value="MetI-like_sf"/>
</dbReference>
<dbReference type="PANTHER" id="PTHR43744:SF13">
    <property type="entry name" value="SN-GLYCEROL-3-PHOSPHATE TRANSPORT INTEGRAL MEMBRANE PROTEIN ABC TRANSPORTER UGPE-RELATED"/>
    <property type="match status" value="1"/>
</dbReference>
<sequence length="315" mass="34502">MADPTTTRTAAEGDQRADESVGRTGSTSRGPASSTRRRRPSPLRRSWWGYLLLIAVGLVFLIPLYMLLSTSFKTNGDIYSWPMKWLPSELTFENMREAWRIAPFGAFIKNSVIVTVIGATLKVVLAVFAAYAFAFLPFPGKKWLFVVMLGALMVPGHVTLLVNYITMGNMGLINTYAGLILPGVASAFGTFLLRQHFMSLPAEVFEAAEVDGCGHLRRLISFTLPMSIPAVVTVALVAVIDEWNNFVWPLIITNSVNMRTLPIGLMYLKSNDGLTNWGVLMSGTLIVVLPMLFVFLCAQRYIVSGLTGAAAGNGR</sequence>
<dbReference type="EMBL" id="JBHSLN010000072">
    <property type="protein sequence ID" value="MFC5298518.1"/>
    <property type="molecule type" value="Genomic_DNA"/>
</dbReference>
<feature type="region of interest" description="Disordered" evidence="8">
    <location>
        <begin position="1"/>
        <end position="40"/>
    </location>
</feature>
<dbReference type="Proteomes" id="UP001595937">
    <property type="component" value="Unassembled WGS sequence"/>
</dbReference>
<proteinExistence type="inferred from homology"/>
<accession>A0ABW0FI82</accession>
<evidence type="ECO:0000256" key="2">
    <source>
        <dbReference type="ARBA" id="ARBA00022448"/>
    </source>
</evidence>
<feature type="transmembrane region" description="Helical" evidence="7">
    <location>
        <begin position="47"/>
        <end position="68"/>
    </location>
</feature>
<feature type="compositionally biased region" description="Basic and acidic residues" evidence="8">
    <location>
        <begin position="11"/>
        <end position="21"/>
    </location>
</feature>
<dbReference type="PROSITE" id="PS50928">
    <property type="entry name" value="ABC_TM1"/>
    <property type="match status" value="1"/>
</dbReference>
<dbReference type="InterPro" id="IPR000515">
    <property type="entry name" value="MetI-like"/>
</dbReference>
<evidence type="ECO:0000256" key="6">
    <source>
        <dbReference type="ARBA" id="ARBA00023136"/>
    </source>
</evidence>
<dbReference type="RefSeq" id="WP_193116473.1">
    <property type="nucleotide sequence ID" value="NZ_BAAAIR010000100.1"/>
</dbReference>
<feature type="transmembrane region" description="Helical" evidence="7">
    <location>
        <begin position="219"/>
        <end position="240"/>
    </location>
</feature>
<evidence type="ECO:0000256" key="1">
    <source>
        <dbReference type="ARBA" id="ARBA00004651"/>
    </source>
</evidence>
<feature type="transmembrane region" description="Helical" evidence="7">
    <location>
        <begin position="280"/>
        <end position="302"/>
    </location>
</feature>
<dbReference type="Pfam" id="PF00528">
    <property type="entry name" value="BPD_transp_1"/>
    <property type="match status" value="1"/>
</dbReference>
<evidence type="ECO:0000256" key="4">
    <source>
        <dbReference type="ARBA" id="ARBA00022692"/>
    </source>
</evidence>